<accession>A0A654D2H0</accession>
<gene>
    <name evidence="2" type="ORF">SPHINGO8BC_51396</name>
</gene>
<dbReference type="Proteomes" id="UP000432350">
    <property type="component" value="Unassembled WGS sequence"/>
</dbReference>
<dbReference type="EMBL" id="CABWMV010000024">
    <property type="protein sequence ID" value="VXC98764.1"/>
    <property type="molecule type" value="Genomic_DNA"/>
</dbReference>
<dbReference type="AlphaFoldDB" id="A0A654D2H0"/>
<reference evidence="2 3" key="1">
    <citation type="submission" date="2019-10" db="EMBL/GenBank/DDBJ databases">
        <authorList>
            <person name="Karimi E."/>
        </authorList>
    </citation>
    <scope>NUCLEOTIDE SEQUENCE [LARGE SCALE GENOMIC DNA]</scope>
    <source>
        <strain evidence="2">Sphingobacterium sp. 8BC</strain>
    </source>
</reference>
<evidence type="ECO:0000313" key="2">
    <source>
        <dbReference type="EMBL" id="VXC98764.1"/>
    </source>
</evidence>
<proteinExistence type="predicted"/>
<name>A0A654D2H0_SPHMU</name>
<protein>
    <submittedName>
        <fullName evidence="2">Uncharacterized protein</fullName>
    </submittedName>
</protein>
<evidence type="ECO:0000256" key="1">
    <source>
        <dbReference type="SAM" id="Phobius"/>
    </source>
</evidence>
<organism evidence="2 3">
    <name type="scientific">Sphingobacterium multivorum</name>
    <dbReference type="NCBI Taxonomy" id="28454"/>
    <lineage>
        <taxon>Bacteria</taxon>
        <taxon>Pseudomonadati</taxon>
        <taxon>Bacteroidota</taxon>
        <taxon>Sphingobacteriia</taxon>
        <taxon>Sphingobacteriales</taxon>
        <taxon>Sphingobacteriaceae</taxon>
        <taxon>Sphingobacterium</taxon>
    </lineage>
</organism>
<evidence type="ECO:0000313" key="3">
    <source>
        <dbReference type="Proteomes" id="UP000432350"/>
    </source>
</evidence>
<sequence>MLLTRSDELVWLAVMYKKTGKSKILNVLFILSVFFTFIFMRENNACIFLYIIDSEFVFLLKRADPFIFNYTCI</sequence>
<keyword evidence="1" id="KW-0812">Transmembrane</keyword>
<keyword evidence="1" id="KW-0472">Membrane</keyword>
<feature type="transmembrane region" description="Helical" evidence="1">
    <location>
        <begin position="24"/>
        <end position="40"/>
    </location>
</feature>
<keyword evidence="1" id="KW-1133">Transmembrane helix</keyword>